<accession>A0A074TR58</accession>
<organism evidence="2 3">
    <name type="scientific">Thioclava dalianensis</name>
    <dbReference type="NCBI Taxonomy" id="1185766"/>
    <lineage>
        <taxon>Bacteria</taxon>
        <taxon>Pseudomonadati</taxon>
        <taxon>Pseudomonadota</taxon>
        <taxon>Alphaproteobacteria</taxon>
        <taxon>Rhodobacterales</taxon>
        <taxon>Paracoccaceae</taxon>
        <taxon>Thioclava</taxon>
    </lineage>
</organism>
<dbReference type="AlphaFoldDB" id="A0A074TR58"/>
<dbReference type="Proteomes" id="UP000027725">
    <property type="component" value="Unassembled WGS sequence"/>
</dbReference>
<comment type="caution">
    <text evidence="2">The sequence shown here is derived from an EMBL/GenBank/DDBJ whole genome shotgun (WGS) entry which is preliminary data.</text>
</comment>
<name>A0A074TR58_9RHOB</name>
<sequence length="164" mass="17195">MTRNSVYTALAAFALAAGTAGVASAETSQYGVIAPPMYVHSVASDTATLGATNQGKTQLAAQLQTFAGLGNINPDSYSANELQNILRAARDGDISQVNFYVNHENRLPGGPGVGATNQGKTQLAEELNLNPTDFTQAQLERINQSAQNDNMTDVSYVIDNATAS</sequence>
<dbReference type="OrthoDB" id="7870430at2"/>
<feature type="signal peptide" evidence="1">
    <location>
        <begin position="1"/>
        <end position="25"/>
    </location>
</feature>
<reference evidence="2 3" key="1">
    <citation type="submission" date="2014-03" db="EMBL/GenBank/DDBJ databases">
        <title>The draft genome sequence of Thioclava dalianensis DLFJ1-1.</title>
        <authorList>
            <person name="Lai Q."/>
            <person name="Shao Z."/>
        </authorList>
    </citation>
    <scope>NUCLEOTIDE SEQUENCE [LARGE SCALE GENOMIC DNA]</scope>
    <source>
        <strain evidence="2 3">DLFJ1-1</strain>
    </source>
</reference>
<dbReference type="EMBL" id="JHEH01000002">
    <property type="protein sequence ID" value="KEP71453.1"/>
    <property type="molecule type" value="Genomic_DNA"/>
</dbReference>
<proteinExistence type="predicted"/>
<feature type="chain" id="PRO_5001700137" evidence="1">
    <location>
        <begin position="26"/>
        <end position="164"/>
    </location>
</feature>
<keyword evidence="3" id="KW-1185">Reference proteome</keyword>
<protein>
    <submittedName>
        <fullName evidence="2">Uncharacterized protein</fullName>
    </submittedName>
</protein>
<evidence type="ECO:0000313" key="2">
    <source>
        <dbReference type="EMBL" id="KEP71453.1"/>
    </source>
</evidence>
<evidence type="ECO:0000256" key="1">
    <source>
        <dbReference type="SAM" id="SignalP"/>
    </source>
</evidence>
<evidence type="ECO:0000313" key="3">
    <source>
        <dbReference type="Proteomes" id="UP000027725"/>
    </source>
</evidence>
<keyword evidence="1" id="KW-0732">Signal</keyword>
<dbReference type="eggNOG" id="ENOG50300ZP">
    <property type="taxonomic scope" value="Bacteria"/>
</dbReference>
<dbReference type="RefSeq" id="WP_038061959.1">
    <property type="nucleotide sequence ID" value="NZ_FOVB01000001.1"/>
</dbReference>
<gene>
    <name evidence="2" type="ORF">DL1_07135</name>
</gene>